<dbReference type="EMBL" id="NHOO01000008">
    <property type="protein sequence ID" value="OVE48081.1"/>
    <property type="molecule type" value="Genomic_DNA"/>
</dbReference>
<organism evidence="1 2">
    <name type="scientific">Chromobacterium violaceum</name>
    <dbReference type="NCBI Taxonomy" id="536"/>
    <lineage>
        <taxon>Bacteria</taxon>
        <taxon>Pseudomonadati</taxon>
        <taxon>Pseudomonadota</taxon>
        <taxon>Betaproteobacteria</taxon>
        <taxon>Neisseriales</taxon>
        <taxon>Chromobacteriaceae</taxon>
        <taxon>Chromobacterium</taxon>
    </lineage>
</organism>
<comment type="caution">
    <text evidence="1">The sequence shown here is derived from an EMBL/GenBank/DDBJ whole genome shotgun (WGS) entry which is preliminary data.</text>
</comment>
<sequence length="194" mass="21727">MMHIVYLHGFNSGPQSLKAGETASWLRQHAPDIVLHCPRLSPHPAEAARQADELIAGLPADTLLIGSSLGGFYATLLAERHDRPAALINPAVRPDRDLERFRGEQANPYTGEVYTLGDDDLRALQEQRTAAPAAGRYWLLLGSRDETLDWREAAVHYRHSRQTVFNGDDHRLNNWPKVLPDVVAWARRQLASRA</sequence>
<accession>A0A202B9P7</accession>
<evidence type="ECO:0008006" key="3">
    <source>
        <dbReference type="Google" id="ProtNLM"/>
    </source>
</evidence>
<proteinExistence type="predicted"/>
<dbReference type="Gene3D" id="3.40.50.1820">
    <property type="entry name" value="alpha/beta hydrolase"/>
    <property type="match status" value="1"/>
</dbReference>
<dbReference type="PANTHER" id="PTHR35602:SF3">
    <property type="entry name" value="ESTERASE YQIA"/>
    <property type="match status" value="1"/>
</dbReference>
<dbReference type="AlphaFoldDB" id="A0A202B9P7"/>
<gene>
    <name evidence="1" type="ORF">CBW21_11515</name>
</gene>
<protein>
    <recommendedName>
        <fullName evidence="3">Esterase YqiA</fullName>
    </recommendedName>
</protein>
<evidence type="ECO:0000313" key="2">
    <source>
        <dbReference type="Proteomes" id="UP000196342"/>
    </source>
</evidence>
<dbReference type="Pfam" id="PF05728">
    <property type="entry name" value="UPF0227"/>
    <property type="match status" value="1"/>
</dbReference>
<dbReference type="InterPro" id="IPR008886">
    <property type="entry name" value="UPF0227/Esterase_YqiA"/>
</dbReference>
<dbReference type="SUPFAM" id="SSF53474">
    <property type="entry name" value="alpha/beta-Hydrolases"/>
    <property type="match status" value="1"/>
</dbReference>
<reference evidence="1 2" key="1">
    <citation type="submission" date="2017-05" db="EMBL/GenBank/DDBJ databases">
        <title>Chromobacterium violaceum GHPS1 isolated from Hydrocarbon polluted soil in French Guiana display an awesome secondary metabolite arsenal and a battery of drug and heavy-metal-resistance and detoxification of xenobiotics proteins.</title>
        <authorList>
            <person name="Belbahri L."/>
        </authorList>
    </citation>
    <scope>NUCLEOTIDE SEQUENCE [LARGE SCALE GENOMIC DNA]</scope>
    <source>
        <strain evidence="1 2">GHPS1</strain>
    </source>
</reference>
<evidence type="ECO:0000313" key="1">
    <source>
        <dbReference type="EMBL" id="OVE48081.1"/>
    </source>
</evidence>
<dbReference type="InterPro" id="IPR029058">
    <property type="entry name" value="AB_hydrolase_fold"/>
</dbReference>
<dbReference type="Proteomes" id="UP000196342">
    <property type="component" value="Unassembled WGS sequence"/>
</dbReference>
<dbReference type="PANTHER" id="PTHR35602">
    <property type="entry name" value="ESTERASE YQIA-RELATED"/>
    <property type="match status" value="1"/>
</dbReference>
<keyword evidence="2" id="KW-1185">Reference proteome</keyword>
<name>A0A202B9P7_CHRVL</name>